<organism evidence="3 4">
    <name type="scientific">Exophiala viscosa</name>
    <dbReference type="NCBI Taxonomy" id="2486360"/>
    <lineage>
        <taxon>Eukaryota</taxon>
        <taxon>Fungi</taxon>
        <taxon>Dikarya</taxon>
        <taxon>Ascomycota</taxon>
        <taxon>Pezizomycotina</taxon>
        <taxon>Eurotiomycetes</taxon>
        <taxon>Chaetothyriomycetidae</taxon>
        <taxon>Chaetothyriales</taxon>
        <taxon>Herpotrichiellaceae</taxon>
        <taxon>Exophiala</taxon>
    </lineage>
</organism>
<keyword evidence="1" id="KW-0175">Coiled coil</keyword>
<protein>
    <submittedName>
        <fullName evidence="3">Uncharacterized protein</fullName>
    </submittedName>
</protein>
<evidence type="ECO:0000256" key="2">
    <source>
        <dbReference type="SAM" id="MobiDB-lite"/>
    </source>
</evidence>
<feature type="compositionally biased region" description="Basic residues" evidence="2">
    <location>
        <begin position="472"/>
        <end position="486"/>
    </location>
</feature>
<feature type="compositionally biased region" description="Polar residues" evidence="2">
    <location>
        <begin position="308"/>
        <end position="326"/>
    </location>
</feature>
<accession>A0AAN6DNI2</accession>
<comment type="caution">
    <text evidence="3">The sequence shown here is derived from an EMBL/GenBank/DDBJ whole genome shotgun (WGS) entry which is preliminary data.</text>
</comment>
<feature type="coiled-coil region" evidence="1">
    <location>
        <begin position="161"/>
        <end position="195"/>
    </location>
</feature>
<dbReference type="EMBL" id="MU404360">
    <property type="protein sequence ID" value="KAI1609659.1"/>
    <property type="molecule type" value="Genomic_DNA"/>
</dbReference>
<dbReference type="AlphaFoldDB" id="A0AAN6DNI2"/>
<feature type="region of interest" description="Disordered" evidence="2">
    <location>
        <begin position="65"/>
        <end position="135"/>
    </location>
</feature>
<feature type="compositionally biased region" description="Basic and acidic residues" evidence="2">
    <location>
        <begin position="252"/>
        <end position="283"/>
    </location>
</feature>
<sequence>MVFISGSHKRQALTDHTAEGRVLSSREIQNGGPLGLAKHTQHWGLPQSSTTSRVDYNKTTESLIASETMPSKPDTLYRPGFQSSISSTGLTNSSSASGAGSLALSNRLHPDHPLQGSHESANISRGSYGSLRDTTPGIAMQYDVRGEMRPQGCTLECRNEIRTLRRRLEDRQIAYDRLLNDYNHLQNQLETVQLVRATDRIPLEQHSYDMSMAESRRDRLHEDFDRLPSQPERLIQQHNHNRDDASQIAPVDHLRRNVDDGSQRVESDKLSQDQRVEETKPARSWETLPSQRFSYMLPKAPSQRDIGVQQSVPAISRTSPEVQVGNTDDRFEGDFPEQTSHTNGPDASSALRTSPDVMDRDSQSEQSEAVVRGSSDRRYHVAETAANVNKESRSTTRPDRSETGGRPDYAALLFASMGMELRTIDNSHPLRADRELPSALAAKPEQHPPGQLSATPAKAPTSHRASAEVSHRGRRGRRHRRGRGSGRGHLQNDPVVMQPRAHSPPLPAQPPVQVAPRRQLGGPMPPPPPPPDWDRAAQTSDNYGGRADSNKRKSSPSPVAPSPKQRRCNSYT</sequence>
<feature type="compositionally biased region" description="Polar residues" evidence="2">
    <location>
        <begin position="337"/>
        <end position="352"/>
    </location>
</feature>
<name>A0AAN6DNI2_9EURO</name>
<evidence type="ECO:0000313" key="4">
    <source>
        <dbReference type="Proteomes" id="UP001203852"/>
    </source>
</evidence>
<feature type="region of interest" description="Disordered" evidence="2">
    <location>
        <begin position="441"/>
        <end position="572"/>
    </location>
</feature>
<gene>
    <name evidence="3" type="ORF">EDD36DRAFT_422600</name>
</gene>
<dbReference type="Proteomes" id="UP001203852">
    <property type="component" value="Unassembled WGS sequence"/>
</dbReference>
<keyword evidence="4" id="KW-1185">Reference proteome</keyword>
<feature type="compositionally biased region" description="Basic and acidic residues" evidence="2">
    <location>
        <begin position="390"/>
        <end position="405"/>
    </location>
</feature>
<feature type="region of interest" description="Disordered" evidence="2">
    <location>
        <begin position="240"/>
        <end position="287"/>
    </location>
</feature>
<feature type="compositionally biased region" description="Polar residues" evidence="2">
    <location>
        <begin position="117"/>
        <end position="127"/>
    </location>
</feature>
<proteinExistence type="predicted"/>
<evidence type="ECO:0000256" key="1">
    <source>
        <dbReference type="SAM" id="Coils"/>
    </source>
</evidence>
<reference evidence="3" key="1">
    <citation type="journal article" date="2022" name="bioRxiv">
        <title>Deciphering the potential niche of two novel black yeast fungi from a biological soil crust based on their genomes, phenotypes, and melanin regulation.</title>
        <authorList>
            <consortium name="DOE Joint Genome Institute"/>
            <person name="Carr E.C."/>
            <person name="Barton Q."/>
            <person name="Grambo S."/>
            <person name="Sullivan M."/>
            <person name="Renfro C.M."/>
            <person name="Kuo A."/>
            <person name="Pangilinan J."/>
            <person name="Lipzen A."/>
            <person name="Keymanesh K."/>
            <person name="Savage E."/>
            <person name="Barry K."/>
            <person name="Grigoriev I.V."/>
            <person name="Riekhof W.R."/>
            <person name="Harris S.S."/>
        </authorList>
    </citation>
    <scope>NUCLEOTIDE SEQUENCE</scope>
    <source>
        <strain evidence="3">JF 03-4F</strain>
    </source>
</reference>
<evidence type="ECO:0000313" key="3">
    <source>
        <dbReference type="EMBL" id="KAI1609659.1"/>
    </source>
</evidence>
<feature type="compositionally biased region" description="Low complexity" evidence="2">
    <location>
        <begin position="511"/>
        <end position="520"/>
    </location>
</feature>
<feature type="compositionally biased region" description="Low complexity" evidence="2">
    <location>
        <begin position="83"/>
        <end position="106"/>
    </location>
</feature>
<feature type="region of interest" description="Disordered" evidence="2">
    <location>
        <begin position="301"/>
        <end position="407"/>
    </location>
</feature>